<evidence type="ECO:0000313" key="2">
    <source>
        <dbReference type="Proteomes" id="UP001454036"/>
    </source>
</evidence>
<dbReference type="AlphaFoldDB" id="A0AAV3QMB8"/>
<accession>A0AAV3QMB8</accession>
<protein>
    <submittedName>
        <fullName evidence="1">Uncharacterized protein</fullName>
    </submittedName>
</protein>
<comment type="caution">
    <text evidence="1">The sequence shown here is derived from an EMBL/GenBank/DDBJ whole genome shotgun (WGS) entry which is preliminary data.</text>
</comment>
<dbReference type="PANTHER" id="PTHR33874:SF4">
    <property type="entry name" value="EXPRESSED PROTEIN"/>
    <property type="match status" value="1"/>
</dbReference>
<sequence length="249" mass="27632">MVGREAVEVAKTVLEVADVAWSAVERCHHQTTASELSSLRSENERLRNLLEQNLQLLQNISVSPALLPNFPPDLHQKLISCVESQGFLDSISTNNNIPSFPFKDPQATDLEAVEILINVDQEEPSWWVWVTDDMAPSNIEEQSGIDNQSYVVVSEEHVLEGLANFVARCILSCPKSKDMSPQELQTTLSKALGGMNKVEKMISIWHAGKMFYTLSTWGLALTGLYRSRAILKLAAVGLHSTSKVVMRAL</sequence>
<keyword evidence="2" id="KW-1185">Reference proteome</keyword>
<proteinExistence type="predicted"/>
<dbReference type="EMBL" id="BAABME010004994">
    <property type="protein sequence ID" value="GAA0164263.1"/>
    <property type="molecule type" value="Genomic_DNA"/>
</dbReference>
<evidence type="ECO:0000313" key="1">
    <source>
        <dbReference type="EMBL" id="GAA0164263.1"/>
    </source>
</evidence>
<dbReference type="Proteomes" id="UP001454036">
    <property type="component" value="Unassembled WGS sequence"/>
</dbReference>
<gene>
    <name evidence="1" type="ORF">LIER_19942</name>
</gene>
<organism evidence="1 2">
    <name type="scientific">Lithospermum erythrorhizon</name>
    <name type="common">Purple gromwell</name>
    <name type="synonym">Lithospermum officinale var. erythrorhizon</name>
    <dbReference type="NCBI Taxonomy" id="34254"/>
    <lineage>
        <taxon>Eukaryota</taxon>
        <taxon>Viridiplantae</taxon>
        <taxon>Streptophyta</taxon>
        <taxon>Embryophyta</taxon>
        <taxon>Tracheophyta</taxon>
        <taxon>Spermatophyta</taxon>
        <taxon>Magnoliopsida</taxon>
        <taxon>eudicotyledons</taxon>
        <taxon>Gunneridae</taxon>
        <taxon>Pentapetalae</taxon>
        <taxon>asterids</taxon>
        <taxon>lamiids</taxon>
        <taxon>Boraginales</taxon>
        <taxon>Boraginaceae</taxon>
        <taxon>Boraginoideae</taxon>
        <taxon>Lithospermeae</taxon>
        <taxon>Lithospermum</taxon>
    </lineage>
</organism>
<dbReference type="PANTHER" id="PTHR33874">
    <property type="entry name" value="RING FINGER PROTEIN"/>
    <property type="match status" value="1"/>
</dbReference>
<name>A0AAV3QMB8_LITER</name>
<reference evidence="1 2" key="1">
    <citation type="submission" date="2024-01" db="EMBL/GenBank/DDBJ databases">
        <title>The complete chloroplast genome sequence of Lithospermum erythrorhizon: insights into the phylogenetic relationship among Boraginaceae species and the maternal lineages of purple gromwells.</title>
        <authorList>
            <person name="Okada T."/>
            <person name="Watanabe K."/>
        </authorList>
    </citation>
    <scope>NUCLEOTIDE SEQUENCE [LARGE SCALE GENOMIC DNA]</scope>
</reference>